<keyword evidence="3" id="KW-1185">Reference proteome</keyword>
<gene>
    <name evidence="2" type="ORF">OIK42_02610</name>
</gene>
<protein>
    <submittedName>
        <fullName evidence="2">Uncharacterized protein</fullName>
    </submittedName>
</protein>
<comment type="caution">
    <text evidence="2">The sequence shown here is derived from an EMBL/GenBank/DDBJ whole genome shotgun (WGS) entry which is preliminary data.</text>
</comment>
<accession>A0ABT5KZE6</accession>
<name>A0ABT5KZE6_9ALTE</name>
<proteinExistence type="predicted"/>
<evidence type="ECO:0000313" key="3">
    <source>
        <dbReference type="Proteomes" id="UP001218788"/>
    </source>
</evidence>
<dbReference type="RefSeq" id="WP_273638134.1">
    <property type="nucleotide sequence ID" value="NZ_JAQQXP010000001.1"/>
</dbReference>
<dbReference type="EMBL" id="JAQQXP010000001">
    <property type="protein sequence ID" value="MDC8829646.1"/>
    <property type="molecule type" value="Genomic_DNA"/>
</dbReference>
<evidence type="ECO:0000313" key="2">
    <source>
        <dbReference type="EMBL" id="MDC8829646.1"/>
    </source>
</evidence>
<organism evidence="2 3">
    <name type="scientific">Alteromonas gilva</name>
    <dbReference type="NCBI Taxonomy" id="2987522"/>
    <lineage>
        <taxon>Bacteria</taxon>
        <taxon>Pseudomonadati</taxon>
        <taxon>Pseudomonadota</taxon>
        <taxon>Gammaproteobacteria</taxon>
        <taxon>Alteromonadales</taxon>
        <taxon>Alteromonadaceae</taxon>
        <taxon>Alteromonas/Salinimonas group</taxon>
        <taxon>Alteromonas</taxon>
    </lineage>
</organism>
<evidence type="ECO:0000256" key="1">
    <source>
        <dbReference type="SAM" id="MobiDB-lite"/>
    </source>
</evidence>
<feature type="region of interest" description="Disordered" evidence="1">
    <location>
        <begin position="1"/>
        <end position="20"/>
    </location>
</feature>
<dbReference type="Proteomes" id="UP001218788">
    <property type="component" value="Unassembled WGS sequence"/>
</dbReference>
<sequence>MASPGGTQVPGDSSVTGILPGPAGSKSHVIALGKQAGDVLITLLHICIHNRLSLSISNLLAMSHATLWLPPPVYTLNNAMYRGGCQYAEICSFIKNQGYTFEAVIDFVVTPPQQ</sequence>
<reference evidence="2 3" key="1">
    <citation type="submission" date="2022-10" db="EMBL/GenBank/DDBJ databases">
        <title>Alteromonas sp. chi3 Genome sequencing.</title>
        <authorList>
            <person name="Park S."/>
        </authorList>
    </citation>
    <scope>NUCLEOTIDE SEQUENCE [LARGE SCALE GENOMIC DNA]</scope>
    <source>
        <strain evidence="3">chi3</strain>
    </source>
</reference>